<evidence type="ECO:0000256" key="2">
    <source>
        <dbReference type="ARBA" id="ARBA00022692"/>
    </source>
</evidence>
<dbReference type="CDD" id="cd15039">
    <property type="entry name" value="7tmB3_Methuselah-like"/>
    <property type="match status" value="1"/>
</dbReference>
<evidence type="ECO:0000256" key="4">
    <source>
        <dbReference type="ARBA" id="ARBA00023136"/>
    </source>
</evidence>
<protein>
    <recommendedName>
        <fullName evidence="7">G-protein coupled receptors family 2 profile 2 domain-containing protein</fullName>
    </recommendedName>
</protein>
<sequence>MKSRILQLLVAIYSISSSVSATGVLNFTKAPPIKLNGAIAFDEKNETMVHNGVSYARGEFFKDGDDYYAIPCAASACIRQCSKAFAARQNVTLLADDRSALISVKHEDKLHSVRLHDLFHVLNETECDDEHEFETEDIIHFANGSLLVMDLDKNETAIFHKHKYCVLADEKGNIKTWICDAETEVDIEMTEASNSIKYMVYPVFMVISIVCLLLTLLAFVFTPEMRNLHGKSIACQSFTLMMAYIGLTVVQTCGSKMHGTTACKIFAYMSYGFILSFFFWLNTMCFDIFWTFSDFKMLLQTSSKKFRMYAVYSTLSPLLIVSITYTLDSALDTNSSYWPGIGQHSCWFRDRKSEFVYLHVHLLLLLIANTIFFILAFVKITRMNRERRCLKRGDSKIHGGSASSAYSDRQRFAMNAKLFILMGGTWVMEIISWAVGGKPMWFWMPFDIINSSRGAIIFILCVVLNRRVCTPLLARFLPSFQPDRCANGSRYCTSKVSEVSHSHDAGVTVQQNEKNESVL</sequence>
<feature type="transmembrane region" description="Helical" evidence="5">
    <location>
        <begin position="418"/>
        <end position="436"/>
    </location>
</feature>
<gene>
    <name evidence="8" type="ORF">CLODIP_2_CD00227</name>
</gene>
<proteinExistence type="predicted"/>
<organism evidence="8 9">
    <name type="scientific">Cloeon dipterum</name>
    <dbReference type="NCBI Taxonomy" id="197152"/>
    <lineage>
        <taxon>Eukaryota</taxon>
        <taxon>Metazoa</taxon>
        <taxon>Ecdysozoa</taxon>
        <taxon>Arthropoda</taxon>
        <taxon>Hexapoda</taxon>
        <taxon>Insecta</taxon>
        <taxon>Pterygota</taxon>
        <taxon>Palaeoptera</taxon>
        <taxon>Ephemeroptera</taxon>
        <taxon>Pisciforma</taxon>
        <taxon>Baetidae</taxon>
        <taxon>Cloeon</taxon>
    </lineage>
</organism>
<feature type="transmembrane region" description="Helical" evidence="5">
    <location>
        <begin position="442"/>
        <end position="465"/>
    </location>
</feature>
<evidence type="ECO:0000256" key="1">
    <source>
        <dbReference type="ARBA" id="ARBA00004141"/>
    </source>
</evidence>
<feature type="chain" id="PRO_5035757564" description="G-protein coupled receptors family 2 profile 2 domain-containing protein" evidence="6">
    <location>
        <begin position="22"/>
        <end position="519"/>
    </location>
</feature>
<feature type="signal peptide" evidence="6">
    <location>
        <begin position="1"/>
        <end position="21"/>
    </location>
</feature>
<dbReference type="GO" id="GO:0007166">
    <property type="term" value="P:cell surface receptor signaling pathway"/>
    <property type="evidence" value="ECO:0007669"/>
    <property type="project" value="InterPro"/>
</dbReference>
<feature type="transmembrane region" description="Helical" evidence="5">
    <location>
        <begin position="309"/>
        <end position="327"/>
    </location>
</feature>
<accession>A0A8S1E273</accession>
<keyword evidence="6" id="KW-0732">Signal</keyword>
<dbReference type="AlphaFoldDB" id="A0A8S1E273"/>
<evidence type="ECO:0000259" key="7">
    <source>
        <dbReference type="PROSITE" id="PS50261"/>
    </source>
</evidence>
<name>A0A8S1E273_9INSE</name>
<feature type="domain" description="G-protein coupled receptors family 2 profile 2" evidence="7">
    <location>
        <begin position="197"/>
        <end position="465"/>
    </location>
</feature>
<dbReference type="PANTHER" id="PTHR47154">
    <property type="entry name" value="G-PROTEIN COUPLED RECEPTOR MTH-RELATED"/>
    <property type="match status" value="1"/>
</dbReference>
<keyword evidence="2 5" id="KW-0812">Transmembrane</keyword>
<dbReference type="OrthoDB" id="6082634at2759"/>
<evidence type="ECO:0000313" key="9">
    <source>
        <dbReference type="Proteomes" id="UP000494165"/>
    </source>
</evidence>
<evidence type="ECO:0000313" key="8">
    <source>
        <dbReference type="EMBL" id="CAB3386564.1"/>
    </source>
</evidence>
<comment type="subcellular location">
    <subcellularLocation>
        <location evidence="1">Membrane</location>
        <topology evidence="1">Multi-pass membrane protein</topology>
    </subcellularLocation>
</comment>
<feature type="transmembrane region" description="Helical" evidence="5">
    <location>
        <begin position="198"/>
        <end position="221"/>
    </location>
</feature>
<dbReference type="EMBL" id="CADEPI010000492">
    <property type="protein sequence ID" value="CAB3386564.1"/>
    <property type="molecule type" value="Genomic_DNA"/>
</dbReference>
<comment type="caution">
    <text evidence="8">The sequence shown here is derived from an EMBL/GenBank/DDBJ whole genome shotgun (WGS) entry which is preliminary data.</text>
</comment>
<keyword evidence="3 5" id="KW-1133">Transmembrane helix</keyword>
<reference evidence="8 9" key="1">
    <citation type="submission" date="2020-04" db="EMBL/GenBank/DDBJ databases">
        <authorList>
            <person name="Alioto T."/>
            <person name="Alioto T."/>
            <person name="Gomez Garrido J."/>
        </authorList>
    </citation>
    <scope>NUCLEOTIDE SEQUENCE [LARGE SCALE GENOMIC DNA]</scope>
</reference>
<feature type="transmembrane region" description="Helical" evidence="5">
    <location>
        <begin position="355"/>
        <end position="378"/>
    </location>
</feature>
<evidence type="ECO:0000256" key="6">
    <source>
        <dbReference type="SAM" id="SignalP"/>
    </source>
</evidence>
<dbReference type="PROSITE" id="PS50261">
    <property type="entry name" value="G_PROTEIN_RECEP_F2_4"/>
    <property type="match status" value="1"/>
</dbReference>
<feature type="transmembrane region" description="Helical" evidence="5">
    <location>
        <begin position="265"/>
        <end position="289"/>
    </location>
</feature>
<evidence type="ECO:0000256" key="5">
    <source>
        <dbReference type="SAM" id="Phobius"/>
    </source>
</evidence>
<dbReference type="InterPro" id="IPR017981">
    <property type="entry name" value="GPCR_2-like_7TM"/>
</dbReference>
<dbReference type="GO" id="GO:0008528">
    <property type="term" value="F:G protein-coupled peptide receptor activity"/>
    <property type="evidence" value="ECO:0007669"/>
    <property type="project" value="TreeGrafter"/>
</dbReference>
<evidence type="ECO:0000256" key="3">
    <source>
        <dbReference type="ARBA" id="ARBA00022989"/>
    </source>
</evidence>
<dbReference type="GO" id="GO:0005886">
    <property type="term" value="C:plasma membrane"/>
    <property type="evidence" value="ECO:0007669"/>
    <property type="project" value="TreeGrafter"/>
</dbReference>
<dbReference type="InterPro" id="IPR000832">
    <property type="entry name" value="GPCR_2_secretin-like"/>
</dbReference>
<feature type="transmembrane region" description="Helical" evidence="5">
    <location>
        <begin position="233"/>
        <end position="253"/>
    </location>
</feature>
<dbReference type="InterPro" id="IPR051384">
    <property type="entry name" value="Mth_GPCR"/>
</dbReference>
<keyword evidence="9" id="KW-1185">Reference proteome</keyword>
<dbReference type="Gene3D" id="1.20.1070.10">
    <property type="entry name" value="Rhodopsin 7-helix transmembrane proteins"/>
    <property type="match status" value="1"/>
</dbReference>
<dbReference type="Proteomes" id="UP000494165">
    <property type="component" value="Unassembled WGS sequence"/>
</dbReference>
<dbReference type="Pfam" id="PF00002">
    <property type="entry name" value="7tm_2"/>
    <property type="match status" value="1"/>
</dbReference>
<dbReference type="PANTHER" id="PTHR47154:SF2">
    <property type="entry name" value="G-PROTEIN COUPLED RECEPTOR MTH-RELATED"/>
    <property type="match status" value="1"/>
</dbReference>
<keyword evidence="4 5" id="KW-0472">Membrane</keyword>